<dbReference type="GO" id="GO:0003725">
    <property type="term" value="F:double-stranded RNA binding"/>
    <property type="evidence" value="ECO:0007669"/>
    <property type="project" value="InterPro"/>
</dbReference>
<dbReference type="Pfam" id="PF01300">
    <property type="entry name" value="Sua5_yciO_yrdC"/>
    <property type="match status" value="1"/>
</dbReference>
<evidence type="ECO:0000259" key="1">
    <source>
        <dbReference type="PROSITE" id="PS51163"/>
    </source>
</evidence>
<proteinExistence type="predicted"/>
<keyword evidence="3" id="KW-1185">Reference proteome</keyword>
<evidence type="ECO:0000313" key="2">
    <source>
        <dbReference type="EMBL" id="TDQ50610.1"/>
    </source>
</evidence>
<dbReference type="AlphaFoldDB" id="A0A4R6UTM8"/>
<dbReference type="InterPro" id="IPR006070">
    <property type="entry name" value="Sua5-like_dom"/>
</dbReference>
<gene>
    <name evidence="2" type="ORF">EV696_102293</name>
</gene>
<accession>A0A4R6UTM8</accession>
<comment type="caution">
    <text evidence="2">The sequence shown here is derived from an EMBL/GenBank/DDBJ whole genome shotgun (WGS) entry which is preliminary data.</text>
</comment>
<dbReference type="InterPro" id="IPR052532">
    <property type="entry name" value="SUA5_domain"/>
</dbReference>
<dbReference type="Gene3D" id="3.90.870.10">
    <property type="entry name" value="DHBP synthase"/>
    <property type="match status" value="1"/>
</dbReference>
<reference evidence="2 3" key="1">
    <citation type="submission" date="2019-03" db="EMBL/GenBank/DDBJ databases">
        <title>Genomic Encyclopedia of Type Strains, Phase IV (KMG-IV): sequencing the most valuable type-strain genomes for metagenomic binning, comparative biology and taxonomic classification.</title>
        <authorList>
            <person name="Goeker M."/>
        </authorList>
    </citation>
    <scope>NUCLEOTIDE SEQUENCE [LARGE SCALE GENOMIC DNA]</scope>
    <source>
        <strain evidence="2 3">DSM 103792</strain>
    </source>
</reference>
<dbReference type="PANTHER" id="PTHR42828">
    <property type="entry name" value="DHBP SYNTHASE RIBB-LIKE ALPHA/BETA DOMAIN-CONTAINING PROTEIN"/>
    <property type="match status" value="1"/>
</dbReference>
<dbReference type="PROSITE" id="PS51163">
    <property type="entry name" value="YRDC"/>
    <property type="match status" value="1"/>
</dbReference>
<dbReference type="InterPro" id="IPR017945">
    <property type="entry name" value="DHBP_synth_RibB-like_a/b_dom"/>
</dbReference>
<dbReference type="EMBL" id="SNYM01000002">
    <property type="protein sequence ID" value="TDQ50610.1"/>
    <property type="molecule type" value="Genomic_DNA"/>
</dbReference>
<feature type="domain" description="YrdC-like" evidence="1">
    <location>
        <begin position="14"/>
        <end position="200"/>
    </location>
</feature>
<dbReference type="Proteomes" id="UP000295375">
    <property type="component" value="Unassembled WGS sequence"/>
</dbReference>
<dbReference type="SUPFAM" id="SSF55821">
    <property type="entry name" value="YrdC/RibB"/>
    <property type="match status" value="1"/>
</dbReference>
<protein>
    <submittedName>
        <fullName evidence="2">tRNA threonylcarbamoyl adenosine modification protein (Sua5/YciO/YrdC/YwlC family)</fullName>
    </submittedName>
</protein>
<evidence type="ECO:0000313" key="3">
    <source>
        <dbReference type="Proteomes" id="UP000295375"/>
    </source>
</evidence>
<name>A0A4R6UTM8_9GAMM</name>
<dbReference type="PANTHER" id="PTHR42828:SF3">
    <property type="entry name" value="THREONYLCARBAMOYL-AMP SYNTHASE"/>
    <property type="match status" value="1"/>
</dbReference>
<sequence length="212" mass="23581">MSRLIQVHPQDPQDRLIEQVADVIRQGGVIIYPTDTGYAVGWRMDDKGATDRVRFMRGLDKHHHFTLACKDLSEISNYARIDDPAYRVLRAHTPGPYTFILRATKEVPKRLQHDKRKTIGIRVPDNRIAQALLNALGEPIQTTSLVLPDSTELGADPYEIHQTVGNQVDIVVDGGYCGNGVTTIVDLTEGVPVLVREGDGDASAFHREDSLF</sequence>
<dbReference type="NCBIfam" id="TIGR00057">
    <property type="entry name" value="L-threonylcarbamoyladenylate synthase"/>
    <property type="match status" value="1"/>
</dbReference>
<dbReference type="OrthoDB" id="9781656at2"/>
<dbReference type="RefSeq" id="WP_133587919.1">
    <property type="nucleotide sequence ID" value="NZ_CP037953.1"/>
</dbReference>
<organism evidence="2 3">
    <name type="scientific">Permianibacter aggregans</name>
    <dbReference type="NCBI Taxonomy" id="1510150"/>
    <lineage>
        <taxon>Bacteria</taxon>
        <taxon>Pseudomonadati</taxon>
        <taxon>Pseudomonadota</taxon>
        <taxon>Gammaproteobacteria</taxon>
        <taxon>Pseudomonadales</taxon>
        <taxon>Pseudomonadaceae</taxon>
        <taxon>Permianibacter</taxon>
    </lineage>
</organism>